<reference evidence="3" key="1">
    <citation type="journal article" date="2013" name="Science">
        <title>The Amborella genome and the evolution of flowering plants.</title>
        <authorList>
            <consortium name="Amborella Genome Project"/>
        </authorList>
    </citation>
    <scope>NUCLEOTIDE SEQUENCE [LARGE SCALE GENOMIC DNA]</scope>
</reference>
<dbReference type="Proteomes" id="UP000017836">
    <property type="component" value="Unassembled WGS sequence"/>
</dbReference>
<evidence type="ECO:0000259" key="1">
    <source>
        <dbReference type="Pfam" id="PF12776"/>
    </source>
</evidence>
<keyword evidence="3" id="KW-1185">Reference proteome</keyword>
<accession>W1P3G8</accession>
<dbReference type="InterPro" id="IPR024752">
    <property type="entry name" value="Myb/SANT-like_dom"/>
</dbReference>
<feature type="domain" description="Myb/SANT-like" evidence="1">
    <location>
        <begin position="9"/>
        <end position="53"/>
    </location>
</feature>
<organism evidence="2 3">
    <name type="scientific">Amborella trichopoda</name>
    <dbReference type="NCBI Taxonomy" id="13333"/>
    <lineage>
        <taxon>Eukaryota</taxon>
        <taxon>Viridiplantae</taxon>
        <taxon>Streptophyta</taxon>
        <taxon>Embryophyta</taxon>
        <taxon>Tracheophyta</taxon>
        <taxon>Spermatophyta</taxon>
        <taxon>Magnoliopsida</taxon>
        <taxon>Amborellales</taxon>
        <taxon>Amborellaceae</taxon>
        <taxon>Amborella</taxon>
    </lineage>
</organism>
<dbReference type="AlphaFoldDB" id="W1P3G8"/>
<dbReference type="PANTHER" id="PTHR46929:SF3">
    <property type="entry name" value="MYB_SANT-LIKE DOMAIN-CONTAINING PROTEIN"/>
    <property type="match status" value="1"/>
</dbReference>
<protein>
    <recommendedName>
        <fullName evidence="1">Myb/SANT-like domain-containing protein</fullName>
    </recommendedName>
</protein>
<proteinExistence type="predicted"/>
<dbReference type="Pfam" id="PF12776">
    <property type="entry name" value="Myb_DNA-bind_3"/>
    <property type="match status" value="1"/>
</dbReference>
<sequence>MDNKEKNLMWTDEMDNCLVDQLLKQVHLGCRVENGFRRKVYTEICDELLKQVHLGCRVENGLYSEICDEFEKVTRIVLTSEYVKNRMKNWKRRYDQVNVMMTNSGFGWMLKYTRSQLRRNYGDYPRVKMYRTKMIPFFSSLPIVLGDDKTDGRYGVVGTDLEDGISRQDTTSLASKIKQPEKKGSRVGEAIVTSIFEITVAFDNAMEQMTKRRQRVVNNKELMT</sequence>
<evidence type="ECO:0000313" key="2">
    <source>
        <dbReference type="EMBL" id="ERN02159.1"/>
    </source>
</evidence>
<dbReference type="Gramene" id="ERN02159">
    <property type="protein sequence ID" value="ERN02159"/>
    <property type="gene ID" value="AMTR_s00045p00190410"/>
</dbReference>
<dbReference type="PANTHER" id="PTHR46929">
    <property type="entry name" value="EXPRESSED PROTEIN"/>
    <property type="match status" value="1"/>
</dbReference>
<gene>
    <name evidence="2" type="ORF">AMTR_s00045p00190410</name>
</gene>
<dbReference type="HOGENOM" id="CLU_1236519_0_0_1"/>
<name>W1P3G8_AMBTC</name>
<evidence type="ECO:0000313" key="3">
    <source>
        <dbReference type="Proteomes" id="UP000017836"/>
    </source>
</evidence>
<dbReference type="EMBL" id="KI394661">
    <property type="protein sequence ID" value="ERN02159.1"/>
    <property type="molecule type" value="Genomic_DNA"/>
</dbReference>